<organism evidence="5 6">
    <name type="scientific">Silurus meridionalis</name>
    <name type="common">Southern catfish</name>
    <name type="synonym">Silurus soldatovi meridionalis</name>
    <dbReference type="NCBI Taxonomy" id="175797"/>
    <lineage>
        <taxon>Eukaryota</taxon>
        <taxon>Metazoa</taxon>
        <taxon>Chordata</taxon>
        <taxon>Craniata</taxon>
        <taxon>Vertebrata</taxon>
        <taxon>Euteleostomi</taxon>
        <taxon>Actinopterygii</taxon>
        <taxon>Neopterygii</taxon>
        <taxon>Teleostei</taxon>
        <taxon>Ostariophysi</taxon>
        <taxon>Siluriformes</taxon>
        <taxon>Siluridae</taxon>
        <taxon>Silurus</taxon>
    </lineage>
</organism>
<evidence type="ECO:0000313" key="6">
    <source>
        <dbReference type="Proteomes" id="UP000606274"/>
    </source>
</evidence>
<dbReference type="EC" id="2.3.1.-" evidence="3"/>
<evidence type="ECO:0000256" key="3">
    <source>
        <dbReference type="RuleBase" id="RU368002"/>
    </source>
</evidence>
<dbReference type="InterPro" id="IPR000182">
    <property type="entry name" value="GNAT_dom"/>
</dbReference>
<protein>
    <recommendedName>
        <fullName evidence="3">Glycine N-acyltransferase-like protein</fullName>
        <ecNumber evidence="3">2.3.1.-</ecNumber>
    </recommendedName>
</protein>
<comment type="similarity">
    <text evidence="3">Belongs to the glycine N-acyltransferase family.</text>
</comment>
<evidence type="ECO:0000256" key="1">
    <source>
        <dbReference type="ARBA" id="ARBA00022679"/>
    </source>
</evidence>
<keyword evidence="1 3" id="KW-0808">Transferase</keyword>
<dbReference type="PROSITE" id="PS51186">
    <property type="entry name" value="GNAT"/>
    <property type="match status" value="1"/>
</dbReference>
<dbReference type="Pfam" id="PF08444">
    <property type="entry name" value="Gly_acyl_tr_C"/>
    <property type="match status" value="1"/>
</dbReference>
<dbReference type="Proteomes" id="UP000606274">
    <property type="component" value="Unassembled WGS sequence"/>
</dbReference>
<evidence type="ECO:0000259" key="4">
    <source>
        <dbReference type="PROSITE" id="PS51186"/>
    </source>
</evidence>
<reference evidence="5" key="1">
    <citation type="submission" date="2020-08" db="EMBL/GenBank/DDBJ databases">
        <title>Chromosome-level assembly of Southern catfish (Silurus meridionalis) provides insights into visual adaptation to the nocturnal and benthic lifestyles.</title>
        <authorList>
            <person name="Zhang Y."/>
            <person name="Wang D."/>
            <person name="Peng Z."/>
        </authorList>
    </citation>
    <scope>NUCLEOTIDE SEQUENCE</scope>
    <source>
        <strain evidence="5">SWU-2019-XX</strain>
        <tissue evidence="5">Muscle</tissue>
    </source>
</reference>
<comment type="caution">
    <text evidence="5">The sequence shown here is derived from an EMBL/GenBank/DDBJ whole genome shotgun (WGS) entry which is preliminary data.</text>
</comment>
<feature type="domain" description="N-acetyltransferase" evidence="4">
    <location>
        <begin position="143"/>
        <end position="272"/>
    </location>
</feature>
<dbReference type="Pfam" id="PF06021">
    <property type="entry name" value="Gly_acyl_tr_N"/>
    <property type="match status" value="1"/>
</dbReference>
<dbReference type="OrthoDB" id="61870at2759"/>
<keyword evidence="6" id="KW-1185">Reference proteome</keyword>
<dbReference type="SUPFAM" id="SSF55729">
    <property type="entry name" value="Acyl-CoA N-acyltransferases (Nat)"/>
    <property type="match status" value="1"/>
</dbReference>
<evidence type="ECO:0000256" key="2">
    <source>
        <dbReference type="ARBA" id="ARBA00023315"/>
    </source>
</evidence>
<dbReference type="Gene3D" id="3.40.630.30">
    <property type="match status" value="1"/>
</dbReference>
<gene>
    <name evidence="5" type="ORF">HF521_009777</name>
</gene>
<dbReference type="InterPro" id="IPR015938">
    <property type="entry name" value="Glycine_N-acyltransferase_N"/>
</dbReference>
<accession>A0A8T0BVK0</accession>
<dbReference type="PANTHER" id="PTHR15298">
    <property type="entry name" value="L-COA N-ACYLTRANSFERASE-RELATED"/>
    <property type="match status" value="1"/>
</dbReference>
<name>A0A8T0BVK0_SILME</name>
<keyword evidence="2 3" id="KW-0012">Acyltransferase</keyword>
<proteinExistence type="inferred from homology"/>
<dbReference type="EMBL" id="JABFDY010000002">
    <property type="protein sequence ID" value="KAF7710905.1"/>
    <property type="molecule type" value="Genomic_DNA"/>
</dbReference>
<dbReference type="InterPro" id="IPR016181">
    <property type="entry name" value="Acyl_CoA_acyltransferase"/>
</dbReference>
<dbReference type="InterPro" id="IPR013652">
    <property type="entry name" value="Glycine_N-acyltransferase_C"/>
</dbReference>
<dbReference type="GO" id="GO:0005739">
    <property type="term" value="C:mitochondrion"/>
    <property type="evidence" value="ECO:0007669"/>
    <property type="project" value="InterPro"/>
</dbReference>
<evidence type="ECO:0000313" key="5">
    <source>
        <dbReference type="EMBL" id="KAF7710905.1"/>
    </source>
</evidence>
<dbReference type="PANTHER" id="PTHR15298:SF15">
    <property type="entry name" value="GLYCINE N-ACYLTRANSFERASE-LIKE PROTEIN"/>
    <property type="match status" value="1"/>
</dbReference>
<sequence length="272" mass="31491">MKLLSKEELKKAEEALRHYFPQSQQVYGYVSAINRVEADPTDVLVDQWPDFNVLLIKPRRRKKPDFLKDVCIFTKDKTSLMNILIRTDIIDWKQYQCLSADLQYEEPLMAVAMNKFVPMENICSCNLLNLQDPSKLTLDRSSVQVSPLKESHIALVCSTWKFNMGNLTEPMIRNMVLNFPSYCVLDAEGRPVSWILTYESCAMGMLYTLPEHRRKGYAKVLVNVLAKKLHSEGYPVYCFIEEENQASYKLFTSLGFSEVPSFRNAWFSVNEI</sequence>
<dbReference type="GO" id="GO:0047961">
    <property type="term" value="F:glycine N-acyltransferase activity"/>
    <property type="evidence" value="ECO:0007669"/>
    <property type="project" value="InterPro"/>
</dbReference>
<dbReference type="CDD" id="cd04301">
    <property type="entry name" value="NAT_SF"/>
    <property type="match status" value="1"/>
</dbReference>
<dbReference type="AlphaFoldDB" id="A0A8T0BVK0"/>
<dbReference type="InterPro" id="IPR010313">
    <property type="entry name" value="Glycine_N-acyltransferase"/>
</dbReference>